<dbReference type="Proteomes" id="UP001183388">
    <property type="component" value="Unassembled WGS sequence"/>
</dbReference>
<keyword evidence="3 6" id="KW-0812">Transmembrane</keyword>
<comment type="subcellular location">
    <subcellularLocation>
        <location evidence="1">Cell membrane</location>
        <topology evidence="1">Multi-pass membrane protein</topology>
    </subcellularLocation>
</comment>
<protein>
    <submittedName>
        <fullName evidence="8">Type II secretion system F family protein</fullName>
    </submittedName>
</protein>
<proteinExistence type="predicted"/>
<keyword evidence="9" id="KW-1185">Reference proteome</keyword>
<evidence type="ECO:0000256" key="2">
    <source>
        <dbReference type="ARBA" id="ARBA00022475"/>
    </source>
</evidence>
<organism evidence="8 9">
    <name type="scientific">Streptomyces boetiae</name>
    <dbReference type="NCBI Taxonomy" id="3075541"/>
    <lineage>
        <taxon>Bacteria</taxon>
        <taxon>Bacillati</taxon>
        <taxon>Actinomycetota</taxon>
        <taxon>Actinomycetes</taxon>
        <taxon>Kitasatosporales</taxon>
        <taxon>Streptomycetaceae</taxon>
        <taxon>Streptomyces</taxon>
    </lineage>
</organism>
<keyword evidence="2" id="KW-1003">Cell membrane</keyword>
<reference evidence="9" key="1">
    <citation type="submission" date="2023-07" db="EMBL/GenBank/DDBJ databases">
        <title>30 novel species of actinomycetes from the DSMZ collection.</title>
        <authorList>
            <person name="Nouioui I."/>
        </authorList>
    </citation>
    <scope>NUCLEOTIDE SEQUENCE [LARGE SCALE GENOMIC DNA]</scope>
    <source>
        <strain evidence="9">DSM 44917</strain>
    </source>
</reference>
<comment type="caution">
    <text evidence="8">The sequence shown here is derived from an EMBL/GenBank/DDBJ whole genome shotgun (WGS) entry which is preliminary data.</text>
</comment>
<evidence type="ECO:0000313" key="8">
    <source>
        <dbReference type="EMBL" id="MDT0307269.1"/>
    </source>
</evidence>
<sequence>MTLIVVLSAGVGLGAWALTVWLWPPRPALAPLIDTVRADAGPRRPALLPAEASPEAPGGGWAARLGRPLVPLLRAAGLPRPGLTRDLTALGRTVERHLADQAALALAGLLLPTALAALAALGGGTPGWVMPAGGSLALAAGGFLLPEVSVRGEAARARAAFRHALGGYLDLVHVLLAGGSGVTGALHDAAHIGDGWAFAQLRRALRTAEATRTSPWETLGRLGDELAVPELTDLAAALTLAGTEGAKVRASLAAKAAALRARATTEAEAAATAANERTAFPTSLMAMAFVLFIVYAAMSHVTASL</sequence>
<dbReference type="Pfam" id="PF00482">
    <property type="entry name" value="T2SSF"/>
    <property type="match status" value="1"/>
</dbReference>
<evidence type="ECO:0000256" key="4">
    <source>
        <dbReference type="ARBA" id="ARBA00022989"/>
    </source>
</evidence>
<keyword evidence="4 6" id="KW-1133">Transmembrane helix</keyword>
<evidence type="ECO:0000256" key="6">
    <source>
        <dbReference type="SAM" id="Phobius"/>
    </source>
</evidence>
<feature type="transmembrane region" description="Helical" evidence="6">
    <location>
        <begin position="102"/>
        <end position="121"/>
    </location>
</feature>
<evidence type="ECO:0000259" key="7">
    <source>
        <dbReference type="Pfam" id="PF00482"/>
    </source>
</evidence>
<dbReference type="InterPro" id="IPR018076">
    <property type="entry name" value="T2SS_GspF_dom"/>
</dbReference>
<evidence type="ECO:0000313" key="9">
    <source>
        <dbReference type="Proteomes" id="UP001183388"/>
    </source>
</evidence>
<evidence type="ECO:0000256" key="1">
    <source>
        <dbReference type="ARBA" id="ARBA00004651"/>
    </source>
</evidence>
<evidence type="ECO:0000256" key="3">
    <source>
        <dbReference type="ARBA" id="ARBA00022692"/>
    </source>
</evidence>
<feature type="domain" description="Type II secretion system protein GspF" evidence="7">
    <location>
        <begin position="169"/>
        <end position="295"/>
    </location>
</feature>
<feature type="transmembrane region" description="Helical" evidence="6">
    <location>
        <begin position="284"/>
        <end position="303"/>
    </location>
</feature>
<dbReference type="RefSeq" id="WP_311630212.1">
    <property type="nucleotide sequence ID" value="NZ_JAVREN010000010.1"/>
</dbReference>
<name>A0ABU2L6T2_9ACTN</name>
<dbReference type="PANTHER" id="PTHR35007:SF1">
    <property type="entry name" value="PILUS ASSEMBLY PROTEIN"/>
    <property type="match status" value="1"/>
</dbReference>
<dbReference type="EMBL" id="JAVREN010000010">
    <property type="protein sequence ID" value="MDT0307269.1"/>
    <property type="molecule type" value="Genomic_DNA"/>
</dbReference>
<dbReference type="PANTHER" id="PTHR35007">
    <property type="entry name" value="INTEGRAL MEMBRANE PROTEIN-RELATED"/>
    <property type="match status" value="1"/>
</dbReference>
<keyword evidence="5 6" id="KW-0472">Membrane</keyword>
<accession>A0ABU2L6T2</accession>
<evidence type="ECO:0000256" key="5">
    <source>
        <dbReference type="ARBA" id="ARBA00023136"/>
    </source>
</evidence>
<gene>
    <name evidence="8" type="ORF">RM780_09870</name>
</gene>